<organism evidence="3 4">
    <name type="scientific">Ichthyophthirius multifiliis</name>
    <name type="common">White spot disease agent</name>
    <name type="synonym">Ich</name>
    <dbReference type="NCBI Taxonomy" id="5932"/>
    <lineage>
        <taxon>Eukaryota</taxon>
        <taxon>Sar</taxon>
        <taxon>Alveolata</taxon>
        <taxon>Ciliophora</taxon>
        <taxon>Intramacronucleata</taxon>
        <taxon>Oligohymenophorea</taxon>
        <taxon>Hymenostomatida</taxon>
        <taxon>Ophryoglenina</taxon>
        <taxon>Ichthyophthirius</taxon>
    </lineage>
</organism>
<keyword evidence="1" id="KW-0812">Transmembrane</keyword>
<evidence type="ECO:0000259" key="2">
    <source>
        <dbReference type="Pfam" id="PF07885"/>
    </source>
</evidence>
<keyword evidence="1" id="KW-0472">Membrane</keyword>
<evidence type="ECO:0000256" key="1">
    <source>
        <dbReference type="SAM" id="Phobius"/>
    </source>
</evidence>
<dbReference type="Gene3D" id="1.10.287.70">
    <property type="match status" value="1"/>
</dbReference>
<dbReference type="GO" id="GO:0003254">
    <property type="term" value="P:regulation of membrane depolarization"/>
    <property type="evidence" value="ECO:0007669"/>
    <property type="project" value="TreeGrafter"/>
</dbReference>
<dbReference type="GO" id="GO:0035725">
    <property type="term" value="P:sodium ion transmembrane transport"/>
    <property type="evidence" value="ECO:0007669"/>
    <property type="project" value="TreeGrafter"/>
</dbReference>
<protein>
    <recommendedName>
        <fullName evidence="2">Potassium channel domain-containing protein</fullName>
    </recommendedName>
</protein>
<sequence length="395" mass="47091">RLLFKLVRVFLRLTQNVRILDKLSMNQHQIIGDVTSIYEFGRQQKFKQQMFKVILLYIGNYLQIISNKIPILAPYGTFKILFKFYQMIFIIILVFIFSLVIFFQKELSYIDILIIRISFYSFIADVLITLNTGILHKGELVLNRTKIIQKYLKKTLIPDLLSMYQLTIFAFFIDYKTGYHVYDFIVCFPIFLKIFNLFGIVEDLAFYFSSRKNLFDLIKLMVSIGSVCHIFSLFWHGFAVYEIKYLNREDTWIHAQNLIEANVYTRYVYSLYYLSATMITVGYGDVVPKNYLECQFSICCMFQTGIVYAYSLNSIVYNEEYYQEYYEAFNHLFGEEEIEGNNSAIEQYSFKEEMKSGIDINNDNCPSIEKEIRKMQKKRTNLNRRIYRFRNFLVT</sequence>
<accession>G0R0S3</accession>
<feature type="transmembrane region" description="Helical" evidence="1">
    <location>
        <begin position="109"/>
        <end position="135"/>
    </location>
</feature>
<reference evidence="3 4" key="1">
    <citation type="submission" date="2011-07" db="EMBL/GenBank/DDBJ databases">
        <authorList>
            <person name="Coyne R."/>
            <person name="Brami D."/>
            <person name="Johnson J."/>
            <person name="Hostetler J."/>
            <person name="Hannick L."/>
            <person name="Clark T."/>
            <person name="Cassidy-Hanley D."/>
            <person name="Inman J."/>
        </authorList>
    </citation>
    <scope>NUCLEOTIDE SEQUENCE [LARGE SCALE GENOMIC DNA]</scope>
    <source>
        <strain evidence="3 4">G5</strain>
    </source>
</reference>
<name>G0R0S3_ICHMU</name>
<feature type="transmembrane region" description="Helical" evidence="1">
    <location>
        <begin position="84"/>
        <end position="103"/>
    </location>
</feature>
<dbReference type="Proteomes" id="UP000008983">
    <property type="component" value="Unassembled WGS sequence"/>
</dbReference>
<dbReference type="GO" id="GO:0005249">
    <property type="term" value="F:voltage-gated potassium channel activity"/>
    <property type="evidence" value="ECO:0007669"/>
    <property type="project" value="TreeGrafter"/>
</dbReference>
<keyword evidence="4" id="KW-1185">Reference proteome</keyword>
<keyword evidence="1" id="KW-1133">Transmembrane helix</keyword>
<dbReference type="PANTHER" id="PTHR45689">
    <property type="entry name" value="I[[H]] CHANNEL, ISOFORM E"/>
    <property type="match status" value="1"/>
</dbReference>
<dbReference type="Pfam" id="PF07885">
    <property type="entry name" value="Ion_trans_2"/>
    <property type="match status" value="1"/>
</dbReference>
<dbReference type="GO" id="GO:0098855">
    <property type="term" value="C:HCN channel complex"/>
    <property type="evidence" value="ECO:0007669"/>
    <property type="project" value="TreeGrafter"/>
</dbReference>
<feature type="transmembrane region" description="Helical" evidence="1">
    <location>
        <begin position="179"/>
        <end position="208"/>
    </location>
</feature>
<proteinExistence type="predicted"/>
<feature type="transmembrane region" description="Helical" evidence="1">
    <location>
        <begin position="156"/>
        <end position="173"/>
    </location>
</feature>
<dbReference type="RefSeq" id="XP_004030171.1">
    <property type="nucleotide sequence ID" value="XM_004030123.1"/>
</dbReference>
<dbReference type="PANTHER" id="PTHR45689:SF5">
    <property type="entry name" value="I[[H]] CHANNEL, ISOFORM E"/>
    <property type="match status" value="1"/>
</dbReference>
<feature type="domain" description="Potassium channel" evidence="2">
    <location>
        <begin position="265"/>
        <end position="315"/>
    </location>
</feature>
<dbReference type="InterPro" id="IPR051413">
    <property type="entry name" value="K/Na_HCN_channel"/>
</dbReference>
<dbReference type="InParanoid" id="G0R0S3"/>
<dbReference type="OMA" id="KANFATH"/>
<feature type="non-terminal residue" evidence="3">
    <location>
        <position position="1"/>
    </location>
</feature>
<feature type="transmembrane region" description="Helical" evidence="1">
    <location>
        <begin position="220"/>
        <end position="241"/>
    </location>
</feature>
<dbReference type="eggNOG" id="KOG0498">
    <property type="taxonomic scope" value="Eukaryota"/>
</dbReference>
<evidence type="ECO:0000313" key="3">
    <source>
        <dbReference type="EMBL" id="EGR28935.1"/>
    </source>
</evidence>
<gene>
    <name evidence="3" type="ORF">IMG5_166550</name>
</gene>
<dbReference type="SUPFAM" id="SSF81324">
    <property type="entry name" value="Voltage-gated potassium channels"/>
    <property type="match status" value="1"/>
</dbReference>
<dbReference type="InterPro" id="IPR013099">
    <property type="entry name" value="K_chnl_dom"/>
</dbReference>
<dbReference type="STRING" id="857967.G0R0S3"/>
<dbReference type="EMBL" id="GL984202">
    <property type="protein sequence ID" value="EGR28935.1"/>
    <property type="molecule type" value="Genomic_DNA"/>
</dbReference>
<dbReference type="OrthoDB" id="417811at2759"/>
<dbReference type="AlphaFoldDB" id="G0R0S3"/>
<evidence type="ECO:0000313" key="4">
    <source>
        <dbReference type="Proteomes" id="UP000008983"/>
    </source>
</evidence>
<dbReference type="GeneID" id="14905024"/>